<dbReference type="GO" id="GO:0003700">
    <property type="term" value="F:DNA-binding transcription factor activity"/>
    <property type="evidence" value="ECO:0007669"/>
    <property type="project" value="TreeGrafter"/>
</dbReference>
<keyword evidence="2" id="KW-0238">DNA-binding</keyword>
<reference evidence="6 7" key="1">
    <citation type="submission" date="2020-04" db="EMBL/GenBank/DDBJ databases">
        <title>Genomic insights into acetone-butanol-ethanol (ABE) fermentation by sequencing solventogenic clostridia strains.</title>
        <authorList>
            <person name="Brown S."/>
        </authorList>
    </citation>
    <scope>NUCLEOTIDE SEQUENCE [LARGE SCALE GENOMIC DNA]</scope>
    <source>
        <strain evidence="6 7">DJ011</strain>
    </source>
</reference>
<dbReference type="GO" id="GO:0005829">
    <property type="term" value="C:cytosol"/>
    <property type="evidence" value="ECO:0007669"/>
    <property type="project" value="TreeGrafter"/>
</dbReference>
<dbReference type="Gene3D" id="2.60.120.10">
    <property type="entry name" value="Jelly Rolls"/>
    <property type="match status" value="1"/>
</dbReference>
<dbReference type="PANTHER" id="PTHR24567:SF58">
    <property type="entry name" value="CYCLIC AMP-BINDING REGULATORY PROTEIN"/>
    <property type="match status" value="1"/>
</dbReference>
<proteinExistence type="predicted"/>
<dbReference type="GO" id="GO:0003677">
    <property type="term" value="F:DNA binding"/>
    <property type="evidence" value="ECO:0007669"/>
    <property type="project" value="UniProtKB-KW"/>
</dbReference>
<feature type="domain" description="HTH crp-type" evidence="5">
    <location>
        <begin position="150"/>
        <end position="218"/>
    </location>
</feature>
<dbReference type="InterPro" id="IPR000595">
    <property type="entry name" value="cNMP-bd_dom"/>
</dbReference>
<dbReference type="AlphaFoldDB" id="A0A923E5L1"/>
<evidence type="ECO:0000256" key="1">
    <source>
        <dbReference type="ARBA" id="ARBA00023015"/>
    </source>
</evidence>
<dbReference type="RefSeq" id="WP_035146485.1">
    <property type="nucleotide sequence ID" value="NZ_JAAZWO010000003.1"/>
</dbReference>
<name>A0A923E5L1_CLOTT</name>
<dbReference type="Proteomes" id="UP000563151">
    <property type="component" value="Unassembled WGS sequence"/>
</dbReference>
<evidence type="ECO:0000259" key="5">
    <source>
        <dbReference type="PROSITE" id="PS51063"/>
    </source>
</evidence>
<sequence>MLDFIEMLQHIDLFKGLTSQNIEDLLAKESSYIKEYKKGSVIYFQNEKCMTLDIVLKGVVSIEGIDDKGNYITISDFTAGNVIGGNLLFCHKNSYPMTIIGKTDVTIIHLKKDLILKLCQSNSNFLINFLESLSDKTLILADRIKTLSFKSLRKSIVDFLIYESYSQKNNKIKLGLTKKDLAEKFGVQRTSLSRELKKMREEGLIEYDAYSITILDKDSLMKF</sequence>
<evidence type="ECO:0000313" key="7">
    <source>
        <dbReference type="Proteomes" id="UP000563151"/>
    </source>
</evidence>
<dbReference type="PANTHER" id="PTHR24567">
    <property type="entry name" value="CRP FAMILY TRANSCRIPTIONAL REGULATORY PROTEIN"/>
    <property type="match status" value="1"/>
</dbReference>
<dbReference type="Pfam" id="PF13545">
    <property type="entry name" value="HTH_Crp_2"/>
    <property type="match status" value="1"/>
</dbReference>
<evidence type="ECO:0000313" key="6">
    <source>
        <dbReference type="EMBL" id="MBC2396778.1"/>
    </source>
</evidence>
<keyword evidence="3" id="KW-0804">Transcription</keyword>
<evidence type="ECO:0000256" key="2">
    <source>
        <dbReference type="ARBA" id="ARBA00023125"/>
    </source>
</evidence>
<feature type="domain" description="Cyclic nucleotide-binding" evidence="4">
    <location>
        <begin position="13"/>
        <end position="136"/>
    </location>
</feature>
<dbReference type="PROSITE" id="PS50042">
    <property type="entry name" value="CNMP_BINDING_3"/>
    <property type="match status" value="1"/>
</dbReference>
<evidence type="ECO:0000256" key="3">
    <source>
        <dbReference type="ARBA" id="ARBA00023163"/>
    </source>
</evidence>
<keyword evidence="1" id="KW-0805">Transcription regulation</keyword>
<evidence type="ECO:0000259" key="4">
    <source>
        <dbReference type="PROSITE" id="PS50042"/>
    </source>
</evidence>
<comment type="caution">
    <text evidence="6">The sequence shown here is derived from an EMBL/GenBank/DDBJ whole genome shotgun (WGS) entry which is preliminary data.</text>
</comment>
<dbReference type="InterPro" id="IPR012318">
    <property type="entry name" value="HTH_CRP"/>
</dbReference>
<dbReference type="SUPFAM" id="SSF51206">
    <property type="entry name" value="cAMP-binding domain-like"/>
    <property type="match status" value="1"/>
</dbReference>
<gene>
    <name evidence="6" type="ORF">HGG79_03140</name>
</gene>
<dbReference type="Pfam" id="PF00027">
    <property type="entry name" value="cNMP_binding"/>
    <property type="match status" value="1"/>
</dbReference>
<dbReference type="SUPFAM" id="SSF46785">
    <property type="entry name" value="Winged helix' DNA-binding domain"/>
    <property type="match status" value="1"/>
</dbReference>
<dbReference type="EMBL" id="JAAZWO010000003">
    <property type="protein sequence ID" value="MBC2396778.1"/>
    <property type="molecule type" value="Genomic_DNA"/>
</dbReference>
<dbReference type="InterPro" id="IPR014710">
    <property type="entry name" value="RmlC-like_jellyroll"/>
</dbReference>
<dbReference type="SMART" id="SM00100">
    <property type="entry name" value="cNMP"/>
    <property type="match status" value="1"/>
</dbReference>
<organism evidence="6 7">
    <name type="scientific">Clostridium tetanomorphum</name>
    <dbReference type="NCBI Taxonomy" id="1553"/>
    <lineage>
        <taxon>Bacteria</taxon>
        <taxon>Bacillati</taxon>
        <taxon>Bacillota</taxon>
        <taxon>Clostridia</taxon>
        <taxon>Eubacteriales</taxon>
        <taxon>Clostridiaceae</taxon>
        <taxon>Clostridium</taxon>
    </lineage>
</organism>
<dbReference type="InterPro" id="IPR018490">
    <property type="entry name" value="cNMP-bd_dom_sf"/>
</dbReference>
<dbReference type="PROSITE" id="PS51063">
    <property type="entry name" value="HTH_CRP_2"/>
    <property type="match status" value="1"/>
</dbReference>
<dbReference type="InterPro" id="IPR050397">
    <property type="entry name" value="Env_Response_Regulators"/>
</dbReference>
<dbReference type="CDD" id="cd00038">
    <property type="entry name" value="CAP_ED"/>
    <property type="match status" value="1"/>
</dbReference>
<dbReference type="InterPro" id="IPR036390">
    <property type="entry name" value="WH_DNA-bd_sf"/>
</dbReference>
<dbReference type="SMART" id="SM00419">
    <property type="entry name" value="HTH_CRP"/>
    <property type="match status" value="1"/>
</dbReference>
<keyword evidence="7" id="KW-1185">Reference proteome</keyword>
<accession>A0A923E5L1</accession>
<protein>
    <submittedName>
        <fullName evidence="6">Crp/Fnr family transcriptional regulator</fullName>
    </submittedName>
</protein>